<evidence type="ECO:0000256" key="1">
    <source>
        <dbReference type="SAM" id="Phobius"/>
    </source>
</evidence>
<reference evidence="2" key="1">
    <citation type="submission" date="2021-01" db="EMBL/GenBank/DDBJ databases">
        <title>Genomic Encyclopedia of Type Strains, Phase IV (KMG-IV): sequencing the most valuable type-strain genomes for metagenomic binning, comparative biology and taxonomic classification.</title>
        <authorList>
            <person name="Goeker M."/>
        </authorList>
    </citation>
    <scope>NUCLEOTIDE SEQUENCE</scope>
    <source>
        <strain evidence="2">DSM 25523</strain>
    </source>
</reference>
<keyword evidence="2" id="KW-0282">Flagellum</keyword>
<accession>A0A938XSB8</accession>
<dbReference type="EMBL" id="JAFBEB010000001">
    <property type="protein sequence ID" value="MBM7589042.1"/>
    <property type="molecule type" value="Genomic_DNA"/>
</dbReference>
<evidence type="ECO:0000313" key="2">
    <source>
        <dbReference type="EMBL" id="MBM7589042.1"/>
    </source>
</evidence>
<dbReference type="Proteomes" id="UP000717624">
    <property type="component" value="Unassembled WGS sequence"/>
</dbReference>
<comment type="caution">
    <text evidence="2">The sequence shown here is derived from an EMBL/GenBank/DDBJ whole genome shotgun (WGS) entry which is preliminary data.</text>
</comment>
<keyword evidence="1" id="KW-0472">Membrane</keyword>
<feature type="transmembrane region" description="Helical" evidence="1">
    <location>
        <begin position="13"/>
        <end position="34"/>
    </location>
</feature>
<keyword evidence="3" id="KW-1185">Reference proteome</keyword>
<organism evidence="2 3">
    <name type="scientific">Brevibacillus fulvus</name>
    <dbReference type="NCBI Taxonomy" id="1125967"/>
    <lineage>
        <taxon>Bacteria</taxon>
        <taxon>Bacillati</taxon>
        <taxon>Bacillota</taxon>
        <taxon>Bacilli</taxon>
        <taxon>Bacillales</taxon>
        <taxon>Paenibacillaceae</taxon>
        <taxon>Brevibacillus</taxon>
    </lineage>
</organism>
<sequence>MSKRDQESNSGKWVILTFVLVILVCALSVGLFMYTQISK</sequence>
<dbReference type="AlphaFoldDB" id="A0A938XSB8"/>
<keyword evidence="1" id="KW-0812">Transmembrane</keyword>
<gene>
    <name evidence="2" type="ORF">JOD01_000628</name>
</gene>
<proteinExistence type="predicted"/>
<evidence type="ECO:0000313" key="3">
    <source>
        <dbReference type="Proteomes" id="UP000717624"/>
    </source>
</evidence>
<keyword evidence="1" id="KW-1133">Transmembrane helix</keyword>
<keyword evidence="2" id="KW-0966">Cell projection</keyword>
<protein>
    <submittedName>
        <fullName evidence="2">Flagellar basal body-associated protein FliL</fullName>
    </submittedName>
</protein>
<keyword evidence="2" id="KW-0969">Cilium</keyword>
<name>A0A938XSB8_9BACL</name>